<comment type="caution">
    <text evidence="3">The sequence shown here is derived from an EMBL/GenBank/DDBJ whole genome shotgun (WGS) entry which is preliminary data.</text>
</comment>
<feature type="compositionally biased region" description="Low complexity" evidence="1">
    <location>
        <begin position="19"/>
        <end position="43"/>
    </location>
</feature>
<evidence type="ECO:0000313" key="3">
    <source>
        <dbReference type="EMBL" id="KAG5168844.1"/>
    </source>
</evidence>
<feature type="domain" description="DUF6699" evidence="2">
    <location>
        <begin position="102"/>
        <end position="227"/>
    </location>
</feature>
<organism evidence="3">
    <name type="scientific">Psilocybe cubensis</name>
    <name type="common">Psychedelic mushroom</name>
    <name type="synonym">Stropharia cubensis</name>
    <dbReference type="NCBI Taxonomy" id="181762"/>
    <lineage>
        <taxon>Eukaryota</taxon>
        <taxon>Fungi</taxon>
        <taxon>Dikarya</taxon>
        <taxon>Basidiomycota</taxon>
        <taxon>Agaricomycotina</taxon>
        <taxon>Agaricomycetes</taxon>
        <taxon>Agaricomycetidae</taxon>
        <taxon>Agaricales</taxon>
        <taxon>Agaricineae</taxon>
        <taxon>Strophariaceae</taxon>
        <taxon>Psilocybe</taxon>
    </lineage>
</organism>
<proteinExistence type="predicted"/>
<evidence type="ECO:0000256" key="1">
    <source>
        <dbReference type="SAM" id="MobiDB-lite"/>
    </source>
</evidence>
<dbReference type="AlphaFoldDB" id="A0A8H8CL94"/>
<sequence length="243" mass="27390">MSKRVHFATTNITYQPGYESSPSPTSSSSSLPSDSSSSSSELLTPPPIDEDDRQSAYPRTPFAKELDLYPEVVTPGPTTQMQIHFLLAFTPYSKPAFYHNLAFPLSSVENKYPPRAFSEPATSPPLPSLTIFHPRIKQEIIVNPNPPVAGSFVSVRDVLVKLYMELRLAIHPSEYAAVPKEERRFVDDAYWRRCRKIRNEADRIQEEQKGIKRIDLLMGQTRFTGLSGTLRAPDIWELNVGLP</sequence>
<dbReference type="Pfam" id="PF20415">
    <property type="entry name" value="DUF6699"/>
    <property type="match status" value="1"/>
</dbReference>
<gene>
    <name evidence="3" type="ORF">JR316_005398</name>
</gene>
<dbReference type="OrthoDB" id="3224413at2759"/>
<dbReference type="EMBL" id="JAFIQS010000005">
    <property type="protein sequence ID" value="KAG5168844.1"/>
    <property type="molecule type" value="Genomic_DNA"/>
</dbReference>
<name>A0A8H8CL94_PSICU</name>
<accession>A0A8H8CL94</accession>
<evidence type="ECO:0000259" key="2">
    <source>
        <dbReference type="Pfam" id="PF20415"/>
    </source>
</evidence>
<reference evidence="3" key="1">
    <citation type="submission" date="2021-02" db="EMBL/GenBank/DDBJ databases">
        <title>Psilocybe cubensis genome.</title>
        <authorList>
            <person name="Mckernan K.J."/>
            <person name="Crawford S."/>
            <person name="Trippe A."/>
            <person name="Kane L.T."/>
            <person name="Mclaughlin S."/>
        </authorList>
    </citation>
    <scope>NUCLEOTIDE SEQUENCE [LARGE SCALE GENOMIC DNA]</scope>
    <source>
        <strain evidence="3">MGC-MH-2018</strain>
    </source>
</reference>
<protein>
    <recommendedName>
        <fullName evidence="2">DUF6699 domain-containing protein</fullName>
    </recommendedName>
</protein>
<feature type="region of interest" description="Disordered" evidence="1">
    <location>
        <begin position="1"/>
        <end position="55"/>
    </location>
</feature>
<dbReference type="InterPro" id="IPR046522">
    <property type="entry name" value="DUF6699"/>
</dbReference>